<dbReference type="Proteomes" id="UP000015545">
    <property type="component" value="Segment"/>
</dbReference>
<proteinExistence type="predicted"/>
<protein>
    <submittedName>
        <fullName evidence="1">Uncharacterized protein</fullName>
    </submittedName>
</protein>
<gene>
    <name evidence="1" type="ORF">PaBG_00213</name>
</gene>
<evidence type="ECO:0000313" key="2">
    <source>
        <dbReference type="Proteomes" id="UP000015545"/>
    </source>
</evidence>
<name>S5VVC2_9CAUD</name>
<sequence>MKFPKNPRDIAKFIDFLRVLCASINGKPEGFIGTAKGVESAHCHTRVAKFLQTHASEQPKAMVVILGTPGSYYAVAHSLVVSADESAIIVDAYTGHFLEGQYITDLQGHKKHYLIYAAYYAADLVTLAKADNFEEALEHLRVAPFKGDDIPSIGHAKVQIKK</sequence>
<keyword evidence="2" id="KW-1185">Reference proteome</keyword>
<reference evidence="1 2" key="1">
    <citation type="journal article" date="2014" name="Genome Announc.">
        <title>Complete Genome Sequence of the Novel Giant Pseudomonas Phage PaBG.</title>
        <authorList>
            <person name="Sykilinda N.N."/>
            <person name="Bondar A.A."/>
            <person name="Gorshkova A.S."/>
            <person name="Kurochkina L.P."/>
            <person name="Kulikov E.E."/>
            <person name="Shneider M.M."/>
            <person name="Kadykov V.A."/>
            <person name="Solovjeva N.V."/>
            <person name="Kabilov M.R."/>
            <person name="Mesyanzhinov V.V."/>
            <person name="Vlassov V.V."/>
            <person name="Drukker V.V."/>
            <person name="Miroshnikov K.A."/>
        </authorList>
    </citation>
    <scope>NUCLEOTIDE SEQUENCE [LARGE SCALE GENOMIC DNA]</scope>
</reference>
<organism evidence="1 2">
    <name type="scientific">Pseudomonas phage PaBG</name>
    <dbReference type="NCBI Taxonomy" id="1335230"/>
    <lineage>
        <taxon>Viruses</taxon>
        <taxon>Duplodnaviria</taxon>
        <taxon>Heunggongvirae</taxon>
        <taxon>Uroviricota</taxon>
        <taxon>Caudoviricetes</taxon>
        <taxon>Baikalvirus</taxon>
        <taxon>Baikalvirus PaBG</taxon>
    </lineage>
</organism>
<evidence type="ECO:0000313" key="1">
    <source>
        <dbReference type="EMBL" id="AGS82097.1"/>
    </source>
</evidence>
<dbReference type="KEGG" id="vg:16574899"/>
<dbReference type="EMBL" id="KF147891">
    <property type="protein sequence ID" value="AGS82097.1"/>
    <property type="molecule type" value="Genomic_DNA"/>
</dbReference>
<accession>S5VVC2</accession>